<evidence type="ECO:0000259" key="4">
    <source>
        <dbReference type="Pfam" id="PF08241"/>
    </source>
</evidence>
<evidence type="ECO:0000256" key="2">
    <source>
        <dbReference type="ARBA" id="ARBA00022603"/>
    </source>
</evidence>
<comment type="similarity">
    <text evidence="1">Belongs to the methyltransferase superfamily.</text>
</comment>
<dbReference type="PANTHER" id="PTHR44942">
    <property type="entry name" value="METHYLTRANSF_11 DOMAIN-CONTAINING PROTEIN"/>
    <property type="match status" value="1"/>
</dbReference>
<accession>A0A165EH77</accession>
<keyword evidence="2 5" id="KW-0489">Methyltransferase</keyword>
<keyword evidence="3 5" id="KW-0808">Transferase</keyword>
<reference evidence="5 6" key="1">
    <citation type="journal article" date="2016" name="Mol. Biol. Evol.">
        <title>Comparative Genomics of Early-Diverging Mushroom-Forming Fungi Provides Insights into the Origins of Lignocellulose Decay Capabilities.</title>
        <authorList>
            <person name="Nagy L.G."/>
            <person name="Riley R."/>
            <person name="Tritt A."/>
            <person name="Adam C."/>
            <person name="Daum C."/>
            <person name="Floudas D."/>
            <person name="Sun H."/>
            <person name="Yadav J.S."/>
            <person name="Pangilinan J."/>
            <person name="Larsson K.H."/>
            <person name="Matsuura K."/>
            <person name="Barry K."/>
            <person name="Labutti K."/>
            <person name="Kuo R."/>
            <person name="Ohm R.A."/>
            <person name="Bhattacharya S.S."/>
            <person name="Shirouzu T."/>
            <person name="Yoshinaga Y."/>
            <person name="Martin F.M."/>
            <person name="Grigoriev I.V."/>
            <person name="Hibbett D.S."/>
        </authorList>
    </citation>
    <scope>NUCLEOTIDE SEQUENCE [LARGE SCALE GENOMIC DNA]</scope>
    <source>
        <strain evidence="5 6">HHB12733</strain>
    </source>
</reference>
<keyword evidence="6" id="KW-1185">Reference proteome</keyword>
<dbReference type="GO" id="GO:0008757">
    <property type="term" value="F:S-adenosylmethionine-dependent methyltransferase activity"/>
    <property type="evidence" value="ECO:0007669"/>
    <property type="project" value="InterPro"/>
</dbReference>
<name>A0A165EH77_9BASI</name>
<evidence type="ECO:0000313" key="5">
    <source>
        <dbReference type="EMBL" id="KZT54863.1"/>
    </source>
</evidence>
<feature type="domain" description="Methyltransferase type 11" evidence="4">
    <location>
        <begin position="50"/>
        <end position="154"/>
    </location>
</feature>
<dbReference type="PANTHER" id="PTHR44942:SF4">
    <property type="entry name" value="METHYLTRANSFERASE TYPE 11 DOMAIN-CONTAINING PROTEIN"/>
    <property type="match status" value="1"/>
</dbReference>
<proteinExistence type="inferred from homology"/>
<dbReference type="GO" id="GO:0032259">
    <property type="term" value="P:methylation"/>
    <property type="evidence" value="ECO:0007669"/>
    <property type="project" value="UniProtKB-KW"/>
</dbReference>
<gene>
    <name evidence="5" type="ORF">CALCODRAFT_499276</name>
</gene>
<evidence type="ECO:0000313" key="6">
    <source>
        <dbReference type="Proteomes" id="UP000076842"/>
    </source>
</evidence>
<dbReference type="InterPro" id="IPR051052">
    <property type="entry name" value="Diverse_substrate_MTase"/>
</dbReference>
<dbReference type="InterPro" id="IPR013216">
    <property type="entry name" value="Methyltransf_11"/>
</dbReference>
<dbReference type="EMBL" id="KV424005">
    <property type="protein sequence ID" value="KZT54863.1"/>
    <property type="molecule type" value="Genomic_DNA"/>
</dbReference>
<evidence type="ECO:0000256" key="3">
    <source>
        <dbReference type="ARBA" id="ARBA00022679"/>
    </source>
</evidence>
<dbReference type="Proteomes" id="UP000076842">
    <property type="component" value="Unassembled WGS sequence"/>
</dbReference>
<dbReference type="STRING" id="1353952.A0A165EH77"/>
<dbReference type="OrthoDB" id="10027013at2759"/>
<dbReference type="AlphaFoldDB" id="A0A165EH77"/>
<dbReference type="Gene3D" id="3.40.50.150">
    <property type="entry name" value="Vaccinia Virus protein VP39"/>
    <property type="match status" value="1"/>
</dbReference>
<dbReference type="Pfam" id="PF08241">
    <property type="entry name" value="Methyltransf_11"/>
    <property type="match status" value="1"/>
</dbReference>
<dbReference type="CDD" id="cd02440">
    <property type="entry name" value="AdoMet_MTases"/>
    <property type="match status" value="1"/>
</dbReference>
<organism evidence="5 6">
    <name type="scientific">Calocera cornea HHB12733</name>
    <dbReference type="NCBI Taxonomy" id="1353952"/>
    <lineage>
        <taxon>Eukaryota</taxon>
        <taxon>Fungi</taxon>
        <taxon>Dikarya</taxon>
        <taxon>Basidiomycota</taxon>
        <taxon>Agaricomycotina</taxon>
        <taxon>Dacrymycetes</taxon>
        <taxon>Dacrymycetales</taxon>
        <taxon>Dacrymycetaceae</taxon>
        <taxon>Calocera</taxon>
    </lineage>
</organism>
<dbReference type="InterPro" id="IPR029063">
    <property type="entry name" value="SAM-dependent_MTases_sf"/>
</dbReference>
<dbReference type="SUPFAM" id="SSF53335">
    <property type="entry name" value="S-adenosyl-L-methionine-dependent methyltransferases"/>
    <property type="match status" value="1"/>
</dbReference>
<evidence type="ECO:0000256" key="1">
    <source>
        <dbReference type="ARBA" id="ARBA00008361"/>
    </source>
</evidence>
<protein>
    <submittedName>
        <fullName evidence="5">S-adenosyl-L-methionine-dependent methyltransferase</fullName>
    </submittedName>
</protein>
<dbReference type="InParanoid" id="A0A165EH77"/>
<sequence length="309" mass="34383">MATFARSAFNVKAYSDIRPVFPQAFFTLVYGYHANAGKLNGAKAEFKRCVDLGCGTGQATTILAEKFDEVIGVEPSGPMVDRATKLLQEIKENSKPASVPDKIRYVKSAAEELSFLEDGSVDMVTASQAAHWFDYSRLWPEVGRVLKPNGTVAFWGYGEMRLPKHPSLARLITEFTHGPELDPCWEQPGRSIVEALLDPIPSPGAPFDASTEQRVKFSGDYLPLSEVPKPEPVILTKELDWHGLETYARTFSALHTYWEKHPEDKERPDGDFAVRWVQKMKKAIIEDGGDADKVTVEWPAGLLLVKKAS</sequence>